<reference evidence="7" key="1">
    <citation type="submission" date="2020-11" db="EMBL/GenBank/DDBJ databases">
        <authorList>
            <person name="Tran Van P."/>
        </authorList>
    </citation>
    <scope>NUCLEOTIDE SEQUENCE</scope>
</reference>
<dbReference type="SUPFAM" id="SSF57903">
    <property type="entry name" value="FYVE/PHD zinc finger"/>
    <property type="match status" value="1"/>
</dbReference>
<evidence type="ECO:0000259" key="6">
    <source>
        <dbReference type="PROSITE" id="PS50016"/>
    </source>
</evidence>
<dbReference type="InterPro" id="IPR013083">
    <property type="entry name" value="Znf_RING/FYVE/PHD"/>
</dbReference>
<dbReference type="GO" id="GO:0005737">
    <property type="term" value="C:cytoplasm"/>
    <property type="evidence" value="ECO:0007669"/>
    <property type="project" value="TreeGrafter"/>
</dbReference>
<protein>
    <submittedName>
        <fullName evidence="7">(California timema) hypothetical protein</fullName>
    </submittedName>
</protein>
<dbReference type="GO" id="GO:0003714">
    <property type="term" value="F:transcription corepressor activity"/>
    <property type="evidence" value="ECO:0007669"/>
    <property type="project" value="TreeGrafter"/>
</dbReference>
<gene>
    <name evidence="7" type="ORF">TCMB3V08_LOCUS8886</name>
</gene>
<dbReference type="AlphaFoldDB" id="A0A7R9JBR2"/>
<proteinExistence type="predicted"/>
<keyword evidence="1" id="KW-0479">Metal-binding</keyword>
<dbReference type="CDD" id="cd15538">
    <property type="entry name" value="PHD_PRKCBP1"/>
    <property type="match status" value="1"/>
</dbReference>
<dbReference type="PANTHER" id="PTHR46453:SF5">
    <property type="entry name" value="PROTEIN KINASE C-BINDING PROTEIN 1 ISOFORM X1"/>
    <property type="match status" value="1"/>
</dbReference>
<evidence type="ECO:0000256" key="1">
    <source>
        <dbReference type="ARBA" id="ARBA00022723"/>
    </source>
</evidence>
<dbReference type="Pfam" id="PF00628">
    <property type="entry name" value="PHD"/>
    <property type="match status" value="1"/>
</dbReference>
<accession>A0A7R9JBR2</accession>
<dbReference type="GO" id="GO:0008270">
    <property type="term" value="F:zinc ion binding"/>
    <property type="evidence" value="ECO:0007669"/>
    <property type="project" value="UniProtKB-KW"/>
</dbReference>
<dbReference type="GO" id="GO:0005634">
    <property type="term" value="C:nucleus"/>
    <property type="evidence" value="ECO:0007669"/>
    <property type="project" value="TreeGrafter"/>
</dbReference>
<sequence>MGEEGDKTLKKTLKKNKVTLISQTLHGVAKMKKKPGRKSLSHTLNELARKRKMKNVRKSKQQTLGNSATMTIGIQKRQIPHSPENVIRTNMKKGTTPILRNIAGRKTKTAKTTPQMPRKGVLMNKAEKVASIRMKARRVALIKTTRGLSAGKELKSVVSDVSISDNVEHIKEENSYCKKEDGDTMIDNGDIPLSHDLKSPPSELDNGSKFLRNTADGLTSQVGKGYIPRSTRSQNPKFVEKQRSFLKKVHSMVNEDLDEESESDTKEESKEPLVTNSKLEDAPKTIGDASPGLVEPNYDEDMAELRRRSLRKEITMVGRKDKFCWKCHKQEKEVLSCELCPRSYHLKCVLLRERPREAWVCPECVLVTHADDEASRSTNMRMVTSKEQRKILHNVVKMMKEVKLVSSY</sequence>
<dbReference type="InterPro" id="IPR044075">
    <property type="entry name" value="PRKCBP1_PHD"/>
</dbReference>
<dbReference type="InterPro" id="IPR019787">
    <property type="entry name" value="Znf_PHD-finger"/>
</dbReference>
<evidence type="ECO:0000256" key="2">
    <source>
        <dbReference type="ARBA" id="ARBA00022771"/>
    </source>
</evidence>
<name>A0A7R9JBR2_TIMCA</name>
<dbReference type="InterPro" id="IPR011011">
    <property type="entry name" value="Znf_FYVE_PHD"/>
</dbReference>
<evidence type="ECO:0000256" key="4">
    <source>
        <dbReference type="PROSITE-ProRule" id="PRU00146"/>
    </source>
</evidence>
<keyword evidence="3" id="KW-0862">Zinc</keyword>
<keyword evidence="2 4" id="KW-0863">Zinc-finger</keyword>
<dbReference type="Gene3D" id="3.30.40.10">
    <property type="entry name" value="Zinc/RING finger domain, C3HC4 (zinc finger)"/>
    <property type="match status" value="1"/>
</dbReference>
<feature type="region of interest" description="Disordered" evidence="5">
    <location>
        <begin position="179"/>
        <end position="213"/>
    </location>
</feature>
<dbReference type="InterPro" id="IPR001965">
    <property type="entry name" value="Znf_PHD"/>
</dbReference>
<feature type="domain" description="PHD-type" evidence="6">
    <location>
        <begin position="321"/>
        <end position="367"/>
    </location>
</feature>
<evidence type="ECO:0000256" key="3">
    <source>
        <dbReference type="ARBA" id="ARBA00022833"/>
    </source>
</evidence>
<dbReference type="PROSITE" id="PS50016">
    <property type="entry name" value="ZF_PHD_2"/>
    <property type="match status" value="1"/>
</dbReference>
<feature type="region of interest" description="Disordered" evidence="5">
    <location>
        <begin position="254"/>
        <end position="275"/>
    </location>
</feature>
<dbReference type="EMBL" id="OE184098">
    <property type="protein sequence ID" value="CAD7576315.1"/>
    <property type="molecule type" value="Genomic_DNA"/>
</dbReference>
<organism evidence="7">
    <name type="scientific">Timema californicum</name>
    <name type="common">California timema</name>
    <name type="synonym">Walking stick</name>
    <dbReference type="NCBI Taxonomy" id="61474"/>
    <lineage>
        <taxon>Eukaryota</taxon>
        <taxon>Metazoa</taxon>
        <taxon>Ecdysozoa</taxon>
        <taxon>Arthropoda</taxon>
        <taxon>Hexapoda</taxon>
        <taxon>Insecta</taxon>
        <taxon>Pterygota</taxon>
        <taxon>Neoptera</taxon>
        <taxon>Polyneoptera</taxon>
        <taxon>Phasmatodea</taxon>
        <taxon>Timematodea</taxon>
        <taxon>Timematoidea</taxon>
        <taxon>Timematidae</taxon>
        <taxon>Timema</taxon>
    </lineage>
</organism>
<dbReference type="PANTHER" id="PTHR46453">
    <property type="entry name" value="PROTEIN KINASE C-BINDING PROTEIN 1"/>
    <property type="match status" value="1"/>
</dbReference>
<evidence type="ECO:0000313" key="7">
    <source>
        <dbReference type="EMBL" id="CAD7576315.1"/>
    </source>
</evidence>
<dbReference type="InterPro" id="IPR019786">
    <property type="entry name" value="Zinc_finger_PHD-type_CS"/>
</dbReference>
<dbReference type="PROSITE" id="PS01359">
    <property type="entry name" value="ZF_PHD_1"/>
    <property type="match status" value="1"/>
</dbReference>
<evidence type="ECO:0000256" key="5">
    <source>
        <dbReference type="SAM" id="MobiDB-lite"/>
    </source>
</evidence>
<dbReference type="SMART" id="SM00249">
    <property type="entry name" value="PHD"/>
    <property type="match status" value="1"/>
</dbReference>